<dbReference type="Proteomes" id="UP001200642">
    <property type="component" value="Unassembled WGS sequence"/>
</dbReference>
<dbReference type="SUPFAM" id="SSF56954">
    <property type="entry name" value="Outer membrane efflux proteins (OEP)"/>
    <property type="match status" value="1"/>
</dbReference>
<proteinExistence type="inferred from homology"/>
<dbReference type="Gene3D" id="1.20.1600.10">
    <property type="entry name" value="Outer membrane efflux proteins (OEP)"/>
    <property type="match status" value="1"/>
</dbReference>
<dbReference type="AlphaFoldDB" id="A0AAE3JQL3"/>
<protein>
    <submittedName>
        <fullName evidence="3">TolC family protein</fullName>
    </submittedName>
</protein>
<sequence>MKHLVFWVLITISLASLHAQDHTLEYFIARSERNFPNLKNNKNLQKIGEIQRRVILAQHSAFHISASSEVLVAPYFNNNGQFMDISTNPSPDAYGYDVGITNGGLYSAQLNIAKNIFNGNRVDNLLFQNRLKNDSLDLSYKEILHQLNKNVTDTYIMAYQLQSLEDFTKKMKMDLEKRMKVIALLVKKGLLSESDYLLVQLNVDSKTSEIRQIHTDFKATMTQLYNLCGIPTEPEKRLATPEMEYQTDASEFFYQKRFKNDSLQVMANRQIFENQYKPIVGIYGNTGLNAVTLNNLPHYFGLSAGLRLTIPIYDGNQRKYNALQSKLKYESLEEYRKNSKIQLDNNLENILAQIQSLEENLGLLETQLNNQQKILEIFKGKLVYGQVSIIDYLNVLQNYKLRVYTQLQMQTNLWLLQNQYNFVNW</sequence>
<evidence type="ECO:0000256" key="1">
    <source>
        <dbReference type="ARBA" id="ARBA00007613"/>
    </source>
</evidence>
<dbReference type="PANTHER" id="PTHR30203:SF23">
    <property type="entry name" value="OUTER MEMBRANE EFFLUX PROTEIN"/>
    <property type="match status" value="1"/>
</dbReference>
<evidence type="ECO:0000313" key="4">
    <source>
        <dbReference type="Proteomes" id="UP001200642"/>
    </source>
</evidence>
<gene>
    <name evidence="3" type="ORF">K8352_06430</name>
</gene>
<dbReference type="RefSeq" id="WP_317901523.1">
    <property type="nucleotide sequence ID" value="NZ_JAIRBC010000007.1"/>
</dbReference>
<dbReference type="InterPro" id="IPR010131">
    <property type="entry name" value="MdtP/NodT-like"/>
</dbReference>
<dbReference type="EMBL" id="JAIRBC010000007">
    <property type="protein sequence ID" value="MCG2460378.1"/>
    <property type="molecule type" value="Genomic_DNA"/>
</dbReference>
<dbReference type="PANTHER" id="PTHR30203">
    <property type="entry name" value="OUTER MEMBRANE CATION EFFLUX PROTEIN"/>
    <property type="match status" value="1"/>
</dbReference>
<keyword evidence="2" id="KW-0175">Coiled coil</keyword>
<reference evidence="3" key="1">
    <citation type="submission" date="2023-02" db="EMBL/GenBank/DDBJ databases">
        <title>Genome of Flavobacteriaceae gen. nov. sp. strain F89.</title>
        <authorList>
            <person name="Wang Y."/>
        </authorList>
    </citation>
    <scope>NUCLEOTIDE SEQUENCE</scope>
    <source>
        <strain evidence="3">F89</strain>
    </source>
</reference>
<dbReference type="GO" id="GO:0015562">
    <property type="term" value="F:efflux transmembrane transporter activity"/>
    <property type="evidence" value="ECO:0007669"/>
    <property type="project" value="InterPro"/>
</dbReference>
<accession>A0AAE3JQL3</accession>
<organism evidence="3 4">
    <name type="scientific">Cerina litoralis</name>
    <dbReference type="NCBI Taxonomy" id="2874477"/>
    <lineage>
        <taxon>Bacteria</taxon>
        <taxon>Pseudomonadati</taxon>
        <taxon>Bacteroidota</taxon>
        <taxon>Flavobacteriia</taxon>
        <taxon>Flavobacteriales</taxon>
        <taxon>Flavobacteriaceae</taxon>
        <taxon>Cerina</taxon>
    </lineage>
</organism>
<feature type="coiled-coil region" evidence="2">
    <location>
        <begin position="340"/>
        <end position="374"/>
    </location>
</feature>
<keyword evidence="4" id="KW-1185">Reference proteome</keyword>
<evidence type="ECO:0000256" key="2">
    <source>
        <dbReference type="SAM" id="Coils"/>
    </source>
</evidence>
<name>A0AAE3JQL3_9FLAO</name>
<dbReference type="InterPro" id="IPR003423">
    <property type="entry name" value="OMP_efflux"/>
</dbReference>
<comment type="similarity">
    <text evidence="1">Belongs to the outer membrane factor (OMF) (TC 1.B.17) family.</text>
</comment>
<evidence type="ECO:0000313" key="3">
    <source>
        <dbReference type="EMBL" id="MCG2460378.1"/>
    </source>
</evidence>
<dbReference type="Pfam" id="PF02321">
    <property type="entry name" value="OEP"/>
    <property type="match status" value="1"/>
</dbReference>
<comment type="caution">
    <text evidence="3">The sequence shown here is derived from an EMBL/GenBank/DDBJ whole genome shotgun (WGS) entry which is preliminary data.</text>
</comment>